<name>A0AB39HS68_9BACI</name>
<dbReference type="RefSeq" id="WP_368653992.1">
    <property type="nucleotide sequence ID" value="NZ_CP162599.1"/>
</dbReference>
<proteinExistence type="predicted"/>
<reference evidence="2" key="1">
    <citation type="submission" date="2024-07" db="EMBL/GenBank/DDBJ databases">
        <title>Halotolerant mesophilic bacterium Ornithinibacillus sp. 4-3, sp. nov., isolated from soil.</title>
        <authorList>
            <person name="Sidarenka A.V."/>
            <person name="Guliayeva D.E."/>
            <person name="Leanovich S.I."/>
            <person name="Hileuskaya K.S."/>
            <person name="Akhremchuk A.E."/>
            <person name="Sikolenko M.A."/>
            <person name="Valentovich L.N."/>
        </authorList>
    </citation>
    <scope>NUCLEOTIDE SEQUENCE</scope>
    <source>
        <strain evidence="2">4-3</strain>
    </source>
</reference>
<dbReference type="EMBL" id="CP162599">
    <property type="protein sequence ID" value="XDK33310.1"/>
    <property type="molecule type" value="Genomic_DNA"/>
</dbReference>
<dbReference type="PANTHER" id="PTHR13355">
    <property type="entry name" value="GLUCOSAMINE 6-PHOSPHATE N-ACETYLTRANSFERASE"/>
    <property type="match status" value="1"/>
</dbReference>
<accession>A0AB39HS68</accession>
<organism evidence="2">
    <name type="scientific">Ornithinibacillus sp. 4-3</name>
    <dbReference type="NCBI Taxonomy" id="3231488"/>
    <lineage>
        <taxon>Bacteria</taxon>
        <taxon>Bacillati</taxon>
        <taxon>Bacillota</taxon>
        <taxon>Bacilli</taxon>
        <taxon>Bacillales</taxon>
        <taxon>Bacillaceae</taxon>
        <taxon>Ornithinibacillus</taxon>
    </lineage>
</organism>
<feature type="domain" description="N-acetyltransferase" evidence="1">
    <location>
        <begin position="6"/>
        <end position="149"/>
    </location>
</feature>
<gene>
    <name evidence="2" type="ORF">AB4Y30_02775</name>
</gene>
<dbReference type="CDD" id="cd04301">
    <property type="entry name" value="NAT_SF"/>
    <property type="match status" value="1"/>
</dbReference>
<dbReference type="InterPro" id="IPR039143">
    <property type="entry name" value="GNPNAT1-like"/>
</dbReference>
<dbReference type="SUPFAM" id="SSF55729">
    <property type="entry name" value="Acyl-CoA N-acyltransferases (Nat)"/>
    <property type="match status" value="1"/>
</dbReference>
<dbReference type="PROSITE" id="PS51186">
    <property type="entry name" value="GNAT"/>
    <property type="match status" value="1"/>
</dbReference>
<dbReference type="AlphaFoldDB" id="A0AB39HS68"/>
<dbReference type="GO" id="GO:0004343">
    <property type="term" value="F:glucosamine 6-phosphate N-acetyltransferase activity"/>
    <property type="evidence" value="ECO:0007669"/>
    <property type="project" value="TreeGrafter"/>
</dbReference>
<dbReference type="Gene3D" id="3.40.630.30">
    <property type="match status" value="1"/>
</dbReference>
<dbReference type="Pfam" id="PF13673">
    <property type="entry name" value="Acetyltransf_10"/>
    <property type="match status" value="1"/>
</dbReference>
<evidence type="ECO:0000313" key="2">
    <source>
        <dbReference type="EMBL" id="XDK33310.1"/>
    </source>
</evidence>
<dbReference type="PANTHER" id="PTHR13355:SF11">
    <property type="entry name" value="GLUCOSAMINE 6-PHOSPHATE N-ACETYLTRANSFERASE"/>
    <property type="match status" value="1"/>
</dbReference>
<dbReference type="InterPro" id="IPR016181">
    <property type="entry name" value="Acyl_CoA_acyltransferase"/>
</dbReference>
<evidence type="ECO:0000259" key="1">
    <source>
        <dbReference type="PROSITE" id="PS51186"/>
    </source>
</evidence>
<protein>
    <submittedName>
        <fullName evidence="2">GNAT family N-acetyltransferase</fullName>
    </submittedName>
</protein>
<dbReference type="InterPro" id="IPR000182">
    <property type="entry name" value="GNAT_dom"/>
</dbReference>
<sequence length="149" mass="17559">MSWNAKLFHELSLTELYQLLKIRVDVFVVEQQCAYPEIDGLDKQSIHFYYEENETIIAYARILPKGIKYEHAAAIGRVLVHESYRGRGLAKDLIKKVMDYMKLELKESVIQIEAQEHLEDFYTSHGFQKISEPYLEDGIPHIDMIFHRK</sequence>